<proteinExistence type="predicted"/>
<dbReference type="InterPro" id="IPR034660">
    <property type="entry name" value="DinB/YfiT-like"/>
</dbReference>
<dbReference type="PANTHER" id="PTHR36922">
    <property type="entry name" value="BLL2446 PROTEIN"/>
    <property type="match status" value="1"/>
</dbReference>
<keyword evidence="2" id="KW-1185">Reference proteome</keyword>
<sequence>MAYSMYHATVPVMVRALRNLRSVLQIGEKFANDKGIAPEVLLQSRLIADMLPLIKQVQIATDTSKFAVARLTATDPVSFTDDETTFEQLYARLDRCIEVLGAYKPEQFDGAESREVAFKTRTAELKFTGADYLGTYALPNLFFHATTAYAILRVAGAPLGKTDYLAGAGR</sequence>
<gene>
    <name evidence="1" type="ORF">LYSHEL_09670</name>
</gene>
<dbReference type="EMBL" id="AP024546">
    <property type="protein sequence ID" value="BCT95096.1"/>
    <property type="molecule type" value="Genomic_DNA"/>
</dbReference>
<evidence type="ECO:0000313" key="1">
    <source>
        <dbReference type="EMBL" id="BCT95096.1"/>
    </source>
</evidence>
<protein>
    <recommendedName>
        <fullName evidence="3">DUF1993 domain-containing protein</fullName>
    </recommendedName>
</protein>
<dbReference type="PANTHER" id="PTHR36922:SF1">
    <property type="entry name" value="DUF1993 DOMAIN-CONTAINING PROTEIN"/>
    <property type="match status" value="1"/>
</dbReference>
<dbReference type="InterPro" id="IPR018531">
    <property type="entry name" value="DUF1993"/>
</dbReference>
<name>A0ABM7QC73_9GAMM</name>
<dbReference type="RefSeq" id="WP_213436261.1">
    <property type="nucleotide sequence ID" value="NZ_AP024546.1"/>
</dbReference>
<organism evidence="1 2">
    <name type="scientific">Lysobacter helvus</name>
    <dbReference type="NCBI Taxonomy" id="2675059"/>
    <lineage>
        <taxon>Bacteria</taxon>
        <taxon>Pseudomonadati</taxon>
        <taxon>Pseudomonadota</taxon>
        <taxon>Gammaproteobacteria</taxon>
        <taxon>Lysobacterales</taxon>
        <taxon>Lysobacteraceae</taxon>
        <taxon>Lysobacter</taxon>
    </lineage>
</organism>
<reference evidence="1 2" key="1">
    <citation type="submission" date="2021-03" db="EMBL/GenBank/DDBJ databases">
        <title>Complete Genome Sequences of Two Lysobacter Strains Isolated from Sea Water (Lysobacter caseinilyticus) and Soil (Lysobacter helvus) in South Korea.</title>
        <authorList>
            <person name="Watanabe Y."/>
            <person name="Arakawa K."/>
        </authorList>
    </citation>
    <scope>NUCLEOTIDE SEQUENCE [LARGE SCALE GENOMIC DNA]</scope>
    <source>
        <strain evidence="1 2">D10</strain>
    </source>
</reference>
<evidence type="ECO:0008006" key="3">
    <source>
        <dbReference type="Google" id="ProtNLM"/>
    </source>
</evidence>
<evidence type="ECO:0000313" key="2">
    <source>
        <dbReference type="Proteomes" id="UP000680514"/>
    </source>
</evidence>
<dbReference type="Gene3D" id="1.20.120.450">
    <property type="entry name" value="dinb family like domain"/>
    <property type="match status" value="1"/>
</dbReference>
<dbReference type="Proteomes" id="UP000680514">
    <property type="component" value="Chromosome"/>
</dbReference>
<dbReference type="Pfam" id="PF09351">
    <property type="entry name" value="DUF1993"/>
    <property type="match status" value="1"/>
</dbReference>
<dbReference type="SUPFAM" id="SSF109854">
    <property type="entry name" value="DinB/YfiT-like putative metalloenzymes"/>
    <property type="match status" value="1"/>
</dbReference>
<accession>A0ABM7QC73</accession>